<sequence length="45" mass="4988">KTKTMLDLLRQNLSLLTTFAIVNAFNAMAAPVPDEMNPELVIRDA</sequence>
<proteinExistence type="predicted"/>
<evidence type="ECO:0000313" key="1">
    <source>
        <dbReference type="EMBL" id="CAG8499506.1"/>
    </source>
</evidence>
<keyword evidence="2" id="KW-1185">Reference proteome</keyword>
<dbReference type="Proteomes" id="UP000789759">
    <property type="component" value="Unassembled WGS sequence"/>
</dbReference>
<accession>A0A9N8ZL37</accession>
<evidence type="ECO:0000313" key="2">
    <source>
        <dbReference type="Proteomes" id="UP000789759"/>
    </source>
</evidence>
<dbReference type="AlphaFoldDB" id="A0A9N8ZL37"/>
<feature type="non-terminal residue" evidence="1">
    <location>
        <position position="1"/>
    </location>
</feature>
<protein>
    <submittedName>
        <fullName evidence="1">21654_t:CDS:1</fullName>
    </submittedName>
</protein>
<name>A0A9N8ZL37_9GLOM</name>
<gene>
    <name evidence="1" type="ORF">CPELLU_LOCUS2379</name>
</gene>
<reference evidence="1" key="1">
    <citation type="submission" date="2021-06" db="EMBL/GenBank/DDBJ databases">
        <authorList>
            <person name="Kallberg Y."/>
            <person name="Tangrot J."/>
            <person name="Rosling A."/>
        </authorList>
    </citation>
    <scope>NUCLEOTIDE SEQUENCE</scope>
    <source>
        <strain evidence="1">FL966</strain>
    </source>
</reference>
<comment type="caution">
    <text evidence="1">The sequence shown here is derived from an EMBL/GenBank/DDBJ whole genome shotgun (WGS) entry which is preliminary data.</text>
</comment>
<organism evidence="1 2">
    <name type="scientific">Cetraspora pellucida</name>
    <dbReference type="NCBI Taxonomy" id="1433469"/>
    <lineage>
        <taxon>Eukaryota</taxon>
        <taxon>Fungi</taxon>
        <taxon>Fungi incertae sedis</taxon>
        <taxon>Mucoromycota</taxon>
        <taxon>Glomeromycotina</taxon>
        <taxon>Glomeromycetes</taxon>
        <taxon>Diversisporales</taxon>
        <taxon>Gigasporaceae</taxon>
        <taxon>Cetraspora</taxon>
    </lineage>
</organism>
<dbReference type="EMBL" id="CAJVQA010001016">
    <property type="protein sequence ID" value="CAG8499506.1"/>
    <property type="molecule type" value="Genomic_DNA"/>
</dbReference>